<evidence type="ECO:0000313" key="1">
    <source>
        <dbReference type="EMBL" id="MQL69840.1"/>
    </source>
</evidence>
<evidence type="ECO:0000313" key="2">
    <source>
        <dbReference type="Proteomes" id="UP000652761"/>
    </source>
</evidence>
<accession>A0A843TKT1</accession>
<name>A0A843TKT1_COLES</name>
<comment type="caution">
    <text evidence="1">The sequence shown here is derived from an EMBL/GenBank/DDBJ whole genome shotgun (WGS) entry which is preliminary data.</text>
</comment>
<reference evidence="1" key="1">
    <citation type="submission" date="2017-07" db="EMBL/GenBank/DDBJ databases">
        <title>Taro Niue Genome Assembly and Annotation.</title>
        <authorList>
            <person name="Atibalentja N."/>
            <person name="Keating K."/>
            <person name="Fields C.J."/>
        </authorList>
    </citation>
    <scope>NUCLEOTIDE SEQUENCE</scope>
    <source>
        <strain evidence="1">Niue_2</strain>
        <tissue evidence="1">Leaf</tissue>
    </source>
</reference>
<feature type="non-terminal residue" evidence="1">
    <location>
        <position position="1"/>
    </location>
</feature>
<keyword evidence="2" id="KW-1185">Reference proteome</keyword>
<dbReference type="Proteomes" id="UP000652761">
    <property type="component" value="Unassembled WGS sequence"/>
</dbReference>
<protein>
    <submittedName>
        <fullName evidence="1">Uncharacterized protein</fullName>
    </submittedName>
</protein>
<proteinExistence type="predicted"/>
<sequence length="170" mass="19705">MWFSPKPEYFCYFSNGRGISVNFPTTGTFMQFLHLSGVFLQFSRQQRELLAILHPPRTFLQFPTLQGRFYTFPHKLGYFCNFLLFKGFSAISYKLGASMQVLRATGVLLQFFLTFLGFGPTTNSTMHIALSHWLLLPAHFSTQEFPKEDLRERTSLQRSDMDPLHQVNST</sequence>
<gene>
    <name evidence="1" type="ORF">Taro_002101</name>
</gene>
<dbReference type="EMBL" id="NMUH01000048">
    <property type="protein sequence ID" value="MQL69840.1"/>
    <property type="molecule type" value="Genomic_DNA"/>
</dbReference>
<organism evidence="1 2">
    <name type="scientific">Colocasia esculenta</name>
    <name type="common">Wild taro</name>
    <name type="synonym">Arum esculentum</name>
    <dbReference type="NCBI Taxonomy" id="4460"/>
    <lineage>
        <taxon>Eukaryota</taxon>
        <taxon>Viridiplantae</taxon>
        <taxon>Streptophyta</taxon>
        <taxon>Embryophyta</taxon>
        <taxon>Tracheophyta</taxon>
        <taxon>Spermatophyta</taxon>
        <taxon>Magnoliopsida</taxon>
        <taxon>Liliopsida</taxon>
        <taxon>Araceae</taxon>
        <taxon>Aroideae</taxon>
        <taxon>Colocasieae</taxon>
        <taxon>Colocasia</taxon>
    </lineage>
</organism>
<dbReference type="AlphaFoldDB" id="A0A843TKT1"/>